<dbReference type="InterPro" id="IPR027417">
    <property type="entry name" value="P-loop_NTPase"/>
</dbReference>
<accession>A0ABY3PLW6</accession>
<keyword evidence="1" id="KW-0378">Hydrolase</keyword>
<dbReference type="SMART" id="SM00490">
    <property type="entry name" value="HELICc"/>
    <property type="match status" value="1"/>
</dbReference>
<evidence type="ECO:0000313" key="5">
    <source>
        <dbReference type="Proteomes" id="UP001054846"/>
    </source>
</evidence>
<organism evidence="4 5">
    <name type="scientific">Gloeobacter morelensis MG652769</name>
    <dbReference type="NCBI Taxonomy" id="2781736"/>
    <lineage>
        <taxon>Bacteria</taxon>
        <taxon>Bacillati</taxon>
        <taxon>Cyanobacteriota</taxon>
        <taxon>Cyanophyceae</taxon>
        <taxon>Gloeobacterales</taxon>
        <taxon>Gloeobacteraceae</taxon>
        <taxon>Gloeobacter</taxon>
        <taxon>Gloeobacter morelensis</taxon>
    </lineage>
</organism>
<evidence type="ECO:0000259" key="3">
    <source>
        <dbReference type="PROSITE" id="PS51194"/>
    </source>
</evidence>
<evidence type="ECO:0000313" key="4">
    <source>
        <dbReference type="EMBL" id="UFP94670.1"/>
    </source>
</evidence>
<keyword evidence="5" id="KW-1185">Reference proteome</keyword>
<evidence type="ECO:0000256" key="1">
    <source>
        <dbReference type="ARBA" id="ARBA00022801"/>
    </source>
</evidence>
<sequence length="1054" mass="119628">MHILHGTWIPDQSDCYVAPGAFYLWVETPPPKSRTVDAANVHPAHLKKQALQQFLINTLGIALNPQSGIVACYFLLPTADDRPLPSLESARYQQIELPESSALQYWQVDCLRLPLVPQAVGSPGLMRLLHDLHFQLQEQRSEVQFGSDLLFWHHFCQFLKAQIFKDRYIPALRYRELPRGRSKSKTAPDELYPGWELVCEHYAAAVAQYAEGMPTVCASGRVERPKVAACFAKQDLLHHFGENLLHAAVGAISVTAALGQQIHNSLVQSCLTPRIQPWSAAAPGALEDYRHWRRWRERLSAARVAAPFVLCFQLLEPEEADEDADEAVLWQLRFAVASRSDPSWRLSLLEYWQAAAEERESWRHHLGEAFERHLLAALGYAARIYPALWEGLHTSHPVGLDLEVEEAFAFLQDAAWVLEEAGFRVLVPAWWTPEGRRRAQVRLQARAGRRATGPDGAGRGHFSLAALVEYSYALAIGAQEVSESEWQALVALKTPLVRFRGQWLVLEAERMEKLLTFWREHRQERPAMPLLEWLKLTASQPDLDIECDAPLQTLLTRLHDPSRLVPLGDPPGLLGTLRPYQRRGVSWLSYLEQVGLNGCLADDMGLGKSLQVIARLLYEREERAGEGPTLIVAPTSVIGNWRKEIEKFAPGLRVWMHYGTGRHQQADALRQVCLEHDVVLTSYTLARKDEKLLAAVPWRRLVIDEAQNIKNPKAAQTRALLKIPAACRLALTGTPVENRLLDLWSIFHFLNPGYLGSEAQFRKRFELPIHKEDDRSRTAVLKRLVEPLILRRVKTDPAIIQDLPDKVEQKLFCQLTREQASLYAAVLKEVEAQIEQVEGIARKGLILATLTRLKQICNHPMQFLQDGSAFSPERSHKLCRLDEMVEEVIAEGESLLVFTQFHEIGTALERHFRQVRRWGTYYIHGGVSREKRERLIADFQDPDSNPAVFILSLKAGGVGITLTRANHVFHFDRWWNPAVEDQATDRAFRIGQTKNVFVHKFVALGTLEERIDRMLEEKKRLASAIVGSDEGWLTELDNERFKALIALGESALIE</sequence>
<dbReference type="Proteomes" id="UP001054846">
    <property type="component" value="Chromosome"/>
</dbReference>
<dbReference type="InterPro" id="IPR022138">
    <property type="entry name" value="DUF3670"/>
</dbReference>
<dbReference type="InterPro" id="IPR049730">
    <property type="entry name" value="SNF2/RAD54-like_C"/>
</dbReference>
<feature type="domain" description="Helicase C-terminal" evidence="3">
    <location>
        <begin position="880"/>
        <end position="1037"/>
    </location>
</feature>
<dbReference type="SMART" id="SM00487">
    <property type="entry name" value="DEXDc"/>
    <property type="match status" value="1"/>
</dbReference>
<dbReference type="CDD" id="cd18012">
    <property type="entry name" value="DEXQc_arch_SWI2_SNF2"/>
    <property type="match status" value="1"/>
</dbReference>
<dbReference type="Pfam" id="PF12419">
    <property type="entry name" value="DUF3670"/>
    <property type="match status" value="1"/>
</dbReference>
<dbReference type="CDD" id="cd18793">
    <property type="entry name" value="SF2_C_SNF"/>
    <property type="match status" value="1"/>
</dbReference>
<proteinExistence type="predicted"/>
<protein>
    <submittedName>
        <fullName evidence="4">DEAD/DEAH box helicase</fullName>
    </submittedName>
</protein>
<dbReference type="PANTHER" id="PTHR10799">
    <property type="entry name" value="SNF2/RAD54 HELICASE FAMILY"/>
    <property type="match status" value="1"/>
</dbReference>
<evidence type="ECO:0000259" key="2">
    <source>
        <dbReference type="PROSITE" id="PS51192"/>
    </source>
</evidence>
<reference evidence="4 5" key="1">
    <citation type="journal article" date="2021" name="Genome Biol. Evol.">
        <title>Complete Genome Sequencing of a Novel Gloeobacter Species from a Waterfall Cave in Mexico.</title>
        <authorList>
            <person name="Saw J.H."/>
            <person name="Cardona T."/>
            <person name="Montejano G."/>
        </authorList>
    </citation>
    <scope>NUCLEOTIDE SEQUENCE [LARGE SCALE GENOMIC DNA]</scope>
    <source>
        <strain evidence="4">MG652769</strain>
    </source>
</reference>
<name>A0ABY3PLW6_9CYAN</name>
<dbReference type="PROSITE" id="PS51192">
    <property type="entry name" value="HELICASE_ATP_BIND_1"/>
    <property type="match status" value="1"/>
</dbReference>
<dbReference type="RefSeq" id="WP_230841721.1">
    <property type="nucleotide sequence ID" value="NZ_CP063845.1"/>
</dbReference>
<feature type="domain" description="Helicase ATP-binding" evidence="2">
    <location>
        <begin position="589"/>
        <end position="753"/>
    </location>
</feature>
<dbReference type="InterPro" id="IPR038718">
    <property type="entry name" value="SNF2-like_sf"/>
</dbReference>
<dbReference type="Pfam" id="PF00271">
    <property type="entry name" value="Helicase_C"/>
    <property type="match status" value="1"/>
</dbReference>
<dbReference type="GO" id="GO:0004386">
    <property type="term" value="F:helicase activity"/>
    <property type="evidence" value="ECO:0007669"/>
    <property type="project" value="UniProtKB-KW"/>
</dbReference>
<keyword evidence="4" id="KW-0067">ATP-binding</keyword>
<keyword evidence="4" id="KW-0347">Helicase</keyword>
<dbReference type="PROSITE" id="PS51194">
    <property type="entry name" value="HELICASE_CTER"/>
    <property type="match status" value="1"/>
</dbReference>
<gene>
    <name evidence="4" type="ORF">ISF26_23585</name>
</gene>
<dbReference type="Gene3D" id="3.40.50.10810">
    <property type="entry name" value="Tandem AAA-ATPase domain"/>
    <property type="match status" value="1"/>
</dbReference>
<dbReference type="Pfam" id="PF00176">
    <property type="entry name" value="SNF2-rel_dom"/>
    <property type="match status" value="1"/>
</dbReference>
<dbReference type="SUPFAM" id="SSF52540">
    <property type="entry name" value="P-loop containing nucleoside triphosphate hydrolases"/>
    <property type="match status" value="2"/>
</dbReference>
<keyword evidence="4" id="KW-0547">Nucleotide-binding</keyword>
<dbReference type="InterPro" id="IPR014001">
    <property type="entry name" value="Helicase_ATP-bd"/>
</dbReference>
<dbReference type="InterPro" id="IPR001650">
    <property type="entry name" value="Helicase_C-like"/>
</dbReference>
<dbReference type="InterPro" id="IPR000330">
    <property type="entry name" value="SNF2_N"/>
</dbReference>
<dbReference type="EMBL" id="CP063845">
    <property type="protein sequence ID" value="UFP94670.1"/>
    <property type="molecule type" value="Genomic_DNA"/>
</dbReference>
<dbReference type="Gene3D" id="3.40.50.300">
    <property type="entry name" value="P-loop containing nucleotide triphosphate hydrolases"/>
    <property type="match status" value="1"/>
</dbReference>